<keyword evidence="9" id="KW-1185">Reference proteome</keyword>
<dbReference type="InterPro" id="IPR015883">
    <property type="entry name" value="Glyco_hydro_20_cat"/>
</dbReference>
<sequence length="569" mass="64449">MKFHTSATILATLAFLPPLTWAQEQVIPRPAEISVDKDGEPIYMDRQPEIRVATGNRSIITGTSSPYVKAATQAARFLAEGMGKPALPLGWRFRDSQPAGTLIDIQPDEELRKQHGDEAYRIAVDTKYAAADLMLRISVASPKAIYPAFQTIAQMLPPAFFDPKADKNATEWKLADAPFTITDYPRFAWRAFMLDEARHFYGADAVKRIIDTMALLKMNILHWHLTDHGGWRIEIKKYPKLTSVGGKRRDTEIGTWRSGKYAGKPHEGHYTQDQIRDIVAYAADRGITIIPEIDVPGHAAAACASYPELKLTLKQPTEVPVTFAQDVALDPTNERVYEFVSDVLDEVITLFPSPIIHIGGDEVRFNTCWKGEPAIEKFMKEKGYTQYAEVQMYFTQRIAELLRQKGRRLMGWNEILGHDNHGDGGGTADTRGKIDTSSVVHYWYGKPSIAIQALKDGYNIVNSVTDYTYLDFDYKRTPLSKAYSFEPAFKGMAPDMPGKLLGIGCQMWTEWVPDRDRLDYQMYPRVIAHAETGWTQKERKNYAGFLKRMENFRAIMDAKGIRYAKDEIK</sequence>
<reference evidence="9" key="1">
    <citation type="submission" date="2016-09" db="EMBL/GenBank/DDBJ databases">
        <authorList>
            <person name="Koehorst J."/>
        </authorList>
    </citation>
    <scope>NUCLEOTIDE SEQUENCE [LARGE SCALE GENOMIC DNA]</scope>
</reference>
<evidence type="ECO:0000256" key="1">
    <source>
        <dbReference type="ARBA" id="ARBA00001231"/>
    </source>
</evidence>
<evidence type="ECO:0000256" key="4">
    <source>
        <dbReference type="ARBA" id="ARBA00022801"/>
    </source>
</evidence>
<feature type="signal peptide" evidence="6">
    <location>
        <begin position="1"/>
        <end position="22"/>
    </location>
</feature>
<dbReference type="Gene3D" id="3.30.379.10">
    <property type="entry name" value="Chitobiase/beta-hexosaminidase domain 2-like"/>
    <property type="match status" value="1"/>
</dbReference>
<comment type="catalytic activity">
    <reaction evidence="1">
        <text>Hydrolysis of terminal non-reducing N-acetyl-D-hexosamine residues in N-acetyl-beta-D-hexosaminides.</text>
        <dbReference type="EC" id="3.2.1.52"/>
    </reaction>
</comment>
<feature type="active site" description="Proton donor" evidence="5">
    <location>
        <position position="362"/>
    </location>
</feature>
<dbReference type="PATRIC" id="fig|1679444.3.peg.2597"/>
<dbReference type="GO" id="GO:0004563">
    <property type="term" value="F:beta-N-acetylhexosaminidase activity"/>
    <property type="evidence" value="ECO:0007669"/>
    <property type="project" value="UniProtKB-EC"/>
</dbReference>
<dbReference type="STRING" id="1679444.PYTT_0909"/>
<dbReference type="EC" id="3.2.1.52" evidence="3"/>
<dbReference type="InterPro" id="IPR029018">
    <property type="entry name" value="Hex-like_dom2"/>
</dbReference>
<evidence type="ECO:0000256" key="5">
    <source>
        <dbReference type="PIRSR" id="PIRSR625705-1"/>
    </source>
</evidence>
<dbReference type="GO" id="GO:0030203">
    <property type="term" value="P:glycosaminoglycan metabolic process"/>
    <property type="evidence" value="ECO:0007669"/>
    <property type="project" value="TreeGrafter"/>
</dbReference>
<protein>
    <recommendedName>
        <fullName evidence="3">beta-N-acetylhexosaminidase</fullName>
        <ecNumber evidence="3">3.2.1.52</ecNumber>
    </recommendedName>
</protein>
<comment type="similarity">
    <text evidence="2">Belongs to the glycosyl hydrolase 20 family.</text>
</comment>
<dbReference type="InterPro" id="IPR017853">
    <property type="entry name" value="GH"/>
</dbReference>
<keyword evidence="4" id="KW-0378">Hydrolase</keyword>
<organism evidence="8 9">
    <name type="scientific">Akkermansia glycaniphila</name>
    <dbReference type="NCBI Taxonomy" id="1679444"/>
    <lineage>
        <taxon>Bacteria</taxon>
        <taxon>Pseudomonadati</taxon>
        <taxon>Verrucomicrobiota</taxon>
        <taxon>Verrucomicrobiia</taxon>
        <taxon>Verrucomicrobiales</taxon>
        <taxon>Akkermansiaceae</taxon>
        <taxon>Akkermansia</taxon>
    </lineage>
</organism>
<accession>A0A1C7PCJ8</accession>
<dbReference type="InterPro" id="IPR025705">
    <property type="entry name" value="Beta_hexosaminidase_sua/sub"/>
</dbReference>
<evidence type="ECO:0000256" key="6">
    <source>
        <dbReference type="SAM" id="SignalP"/>
    </source>
</evidence>
<name>A0A1C7PCJ8_9BACT</name>
<dbReference type="EMBL" id="LT629973">
    <property type="protein sequence ID" value="SEH80881.1"/>
    <property type="molecule type" value="Genomic_DNA"/>
</dbReference>
<gene>
    <name evidence="8" type="ORF">PYTT_0909</name>
</gene>
<dbReference type="PANTHER" id="PTHR22600:SF57">
    <property type="entry name" value="BETA-N-ACETYLHEXOSAMINIDASE"/>
    <property type="match status" value="1"/>
</dbReference>
<dbReference type="AlphaFoldDB" id="A0A1C7PCJ8"/>
<dbReference type="RefSeq" id="WP_067774662.1">
    <property type="nucleotide sequence ID" value="NZ_LIGX01000019.1"/>
</dbReference>
<keyword evidence="6" id="KW-0732">Signal</keyword>
<dbReference type="Proteomes" id="UP000176204">
    <property type="component" value="Chromosome I"/>
</dbReference>
<dbReference type="SUPFAM" id="SSF51445">
    <property type="entry name" value="(Trans)glycosidases"/>
    <property type="match status" value="1"/>
</dbReference>
<dbReference type="PANTHER" id="PTHR22600">
    <property type="entry name" value="BETA-HEXOSAMINIDASE"/>
    <property type="match status" value="1"/>
</dbReference>
<evidence type="ECO:0000259" key="7">
    <source>
        <dbReference type="Pfam" id="PF00728"/>
    </source>
</evidence>
<dbReference type="CDD" id="cd06563">
    <property type="entry name" value="GH20_chitobiase-like"/>
    <property type="match status" value="1"/>
</dbReference>
<dbReference type="SUPFAM" id="SSF55545">
    <property type="entry name" value="beta-N-acetylhexosaminidase-like domain"/>
    <property type="match status" value="1"/>
</dbReference>
<dbReference type="KEGG" id="agl:PYTT_0909"/>
<evidence type="ECO:0000313" key="9">
    <source>
        <dbReference type="Proteomes" id="UP000176204"/>
    </source>
</evidence>
<dbReference type="PIRSF" id="PIRSF001093">
    <property type="entry name" value="B-hxosamndse_ab_euk"/>
    <property type="match status" value="1"/>
</dbReference>
<dbReference type="GO" id="GO:0016020">
    <property type="term" value="C:membrane"/>
    <property type="evidence" value="ECO:0007669"/>
    <property type="project" value="TreeGrafter"/>
</dbReference>
<feature type="domain" description="Glycoside hydrolase family 20 catalytic" evidence="7">
    <location>
        <begin position="187"/>
        <end position="536"/>
    </location>
</feature>
<dbReference type="GO" id="GO:0005975">
    <property type="term" value="P:carbohydrate metabolic process"/>
    <property type="evidence" value="ECO:0007669"/>
    <property type="project" value="InterPro"/>
</dbReference>
<proteinExistence type="inferred from homology"/>
<feature type="chain" id="PRO_5014266542" description="beta-N-acetylhexosaminidase" evidence="6">
    <location>
        <begin position="23"/>
        <end position="569"/>
    </location>
</feature>
<dbReference type="PRINTS" id="PR00738">
    <property type="entry name" value="GLHYDRLASE20"/>
</dbReference>
<evidence type="ECO:0000256" key="3">
    <source>
        <dbReference type="ARBA" id="ARBA00012663"/>
    </source>
</evidence>
<dbReference type="Gene3D" id="3.20.20.80">
    <property type="entry name" value="Glycosidases"/>
    <property type="match status" value="1"/>
</dbReference>
<evidence type="ECO:0000256" key="2">
    <source>
        <dbReference type="ARBA" id="ARBA00006285"/>
    </source>
</evidence>
<evidence type="ECO:0000313" key="8">
    <source>
        <dbReference type="EMBL" id="SEH80881.1"/>
    </source>
</evidence>
<dbReference type="Pfam" id="PF00728">
    <property type="entry name" value="Glyco_hydro_20"/>
    <property type="match status" value="1"/>
</dbReference>